<keyword evidence="5 8" id="KW-1133">Transmembrane helix</keyword>
<keyword evidence="10" id="KW-1185">Reference proteome</keyword>
<dbReference type="Proteomes" id="UP000734854">
    <property type="component" value="Unassembled WGS sequence"/>
</dbReference>
<evidence type="ECO:0000256" key="1">
    <source>
        <dbReference type="ARBA" id="ARBA00004141"/>
    </source>
</evidence>
<evidence type="ECO:0000313" key="9">
    <source>
        <dbReference type="EMBL" id="KAG6474307.1"/>
    </source>
</evidence>
<dbReference type="PANTHER" id="PTHR10332">
    <property type="entry name" value="EQUILIBRATIVE NUCLEOSIDE TRANSPORTER"/>
    <property type="match status" value="1"/>
</dbReference>
<protein>
    <submittedName>
        <fullName evidence="9">Uncharacterized protein</fullName>
    </submittedName>
</protein>
<name>A0A8J5C7X8_ZINOF</name>
<dbReference type="AlphaFoldDB" id="A0A8J5C7X8"/>
<evidence type="ECO:0000256" key="2">
    <source>
        <dbReference type="ARBA" id="ARBA00007965"/>
    </source>
</evidence>
<feature type="transmembrane region" description="Helical" evidence="8">
    <location>
        <begin position="302"/>
        <end position="326"/>
    </location>
</feature>
<dbReference type="PANTHER" id="PTHR10332:SF30">
    <property type="entry name" value="EQUILIBRATIVE NUCLEOTIDE TRANSPORTER 2"/>
    <property type="match status" value="1"/>
</dbReference>
<sequence length="347" mass="38797">MAEEGKIAPSDPQLKMPNTDDFGSDKPLDPSFTLRKALIYKIHKLLNEQAIPDRYACAFALASMDCVGQLRDDSMKFLNEFLKMRSRQFSIKIDDVAQKRDAIANTKHPGYVVVFLIHVLAHDKNFPPDNCQDYEAYAEFLSPLIIMLQALKADDDVDAICTHKLHVLSKIGSLAIKHLTMHCKISLDASHLVLLPSLYFKVCHDMTKGLRSKNRPCYNQAASEGSMTVSADLAAGGMQNTKSKRYAPVLIAMYNVWDLIGRYIPLLKLLVLSFRKGLIAAILSGFLLIPSFYFTVKYGDQGWMIMLTSFLGLSNGYLTVCVLTAAPKGYKYAFSLVGLSDNERTDY</sequence>
<keyword evidence="6 8" id="KW-0472">Membrane</keyword>
<dbReference type="EMBL" id="JACMSC010000019">
    <property type="protein sequence ID" value="KAG6474307.1"/>
    <property type="molecule type" value="Genomic_DNA"/>
</dbReference>
<evidence type="ECO:0000256" key="8">
    <source>
        <dbReference type="SAM" id="Phobius"/>
    </source>
</evidence>
<dbReference type="GO" id="GO:0005886">
    <property type="term" value="C:plasma membrane"/>
    <property type="evidence" value="ECO:0007669"/>
    <property type="project" value="TreeGrafter"/>
</dbReference>
<gene>
    <name evidence="9" type="ORF">ZIOFF_068233</name>
</gene>
<evidence type="ECO:0000256" key="6">
    <source>
        <dbReference type="ARBA" id="ARBA00023136"/>
    </source>
</evidence>
<comment type="subcellular location">
    <subcellularLocation>
        <location evidence="1">Membrane</location>
        <topology evidence="1">Multi-pass membrane protein</topology>
    </subcellularLocation>
</comment>
<evidence type="ECO:0000256" key="4">
    <source>
        <dbReference type="ARBA" id="ARBA00022692"/>
    </source>
</evidence>
<organism evidence="9 10">
    <name type="scientific">Zingiber officinale</name>
    <name type="common">Ginger</name>
    <name type="synonym">Amomum zingiber</name>
    <dbReference type="NCBI Taxonomy" id="94328"/>
    <lineage>
        <taxon>Eukaryota</taxon>
        <taxon>Viridiplantae</taxon>
        <taxon>Streptophyta</taxon>
        <taxon>Embryophyta</taxon>
        <taxon>Tracheophyta</taxon>
        <taxon>Spermatophyta</taxon>
        <taxon>Magnoliopsida</taxon>
        <taxon>Liliopsida</taxon>
        <taxon>Zingiberales</taxon>
        <taxon>Zingiberaceae</taxon>
        <taxon>Zingiber</taxon>
    </lineage>
</organism>
<keyword evidence="4 8" id="KW-0812">Transmembrane</keyword>
<feature type="transmembrane region" description="Helical" evidence="8">
    <location>
        <begin position="277"/>
        <end position="296"/>
    </location>
</feature>
<comment type="caution">
    <text evidence="9">The sequence shown here is derived from an EMBL/GenBank/DDBJ whole genome shotgun (WGS) entry which is preliminary data.</text>
</comment>
<keyword evidence="3" id="KW-0813">Transport</keyword>
<evidence type="ECO:0000256" key="3">
    <source>
        <dbReference type="ARBA" id="ARBA00022448"/>
    </source>
</evidence>
<evidence type="ECO:0000256" key="7">
    <source>
        <dbReference type="SAM" id="MobiDB-lite"/>
    </source>
</evidence>
<feature type="region of interest" description="Disordered" evidence="7">
    <location>
        <begin position="1"/>
        <end position="26"/>
    </location>
</feature>
<dbReference type="GO" id="GO:0005337">
    <property type="term" value="F:nucleoside transmembrane transporter activity"/>
    <property type="evidence" value="ECO:0007669"/>
    <property type="project" value="InterPro"/>
</dbReference>
<evidence type="ECO:0000256" key="5">
    <source>
        <dbReference type="ARBA" id="ARBA00022989"/>
    </source>
</evidence>
<comment type="similarity">
    <text evidence="2">Belongs to the SLC29A/ENT transporter (TC 2.A.57) family.</text>
</comment>
<dbReference type="Pfam" id="PF20168">
    <property type="entry name" value="PDS5"/>
    <property type="match status" value="1"/>
</dbReference>
<dbReference type="InterPro" id="IPR002259">
    <property type="entry name" value="Eqnu_transpt"/>
</dbReference>
<reference evidence="9 10" key="1">
    <citation type="submission" date="2020-08" db="EMBL/GenBank/DDBJ databases">
        <title>Plant Genome Project.</title>
        <authorList>
            <person name="Zhang R.-G."/>
        </authorList>
    </citation>
    <scope>NUCLEOTIDE SEQUENCE [LARGE SCALE GENOMIC DNA]</scope>
    <source>
        <tissue evidence="9">Rhizome</tissue>
    </source>
</reference>
<evidence type="ECO:0000313" key="10">
    <source>
        <dbReference type="Proteomes" id="UP000734854"/>
    </source>
</evidence>
<proteinExistence type="inferred from homology"/>
<accession>A0A8J5C7X8</accession>